<evidence type="ECO:0000256" key="1">
    <source>
        <dbReference type="SAM" id="MobiDB-lite"/>
    </source>
</evidence>
<dbReference type="KEGG" id="ima:PO878_02090"/>
<accession>A0AAF0BWJ2</accession>
<keyword evidence="4" id="KW-1185">Reference proteome</keyword>
<sequence>MSTGPTRAPAPPGVGGPEAGGDRPPPAASWRDVGAGPGWWLAGVLVVLGLVPLTLMGPGTDLDVGAVIRSGRSILDGDYVASRAPGAPVHEAAVGVLEAVGGTVGPNLGSLAAGVAVAVLLAVLLRGEGVGRVGLSVAVVVANPWFLVAATSTVDFLWALALWLGAAVVVRRWPTLAGAAAAGALCGLAVGARSSTAFLVGALALAEAVDRWSPAAVDGTDDVVAARAPTAVVRAAVLTGVAAVVGLVVFLPPFLAAESSLAFAQNDVPTSSPLVQLGRFLAKDLYFVGPFAAVVLLLTLPALGRALGRVRVDWLVRLGVLTVLVSQLLFLRFPWKMGHLLPTLVGLALVLARVLGDRPRLLAALVATQVLYGLVSVQLLAPDNPNAATGGRLTFEPRWGALVVDTQCRLDDTGAWTAPLAVADDPATPEPERSRLDAVWDCAKPWAD</sequence>
<keyword evidence="2" id="KW-0472">Membrane</keyword>
<gene>
    <name evidence="3" type="ORF">PO878_02090</name>
</gene>
<dbReference type="EMBL" id="CP116942">
    <property type="protein sequence ID" value="WCO67509.1"/>
    <property type="molecule type" value="Genomic_DNA"/>
</dbReference>
<keyword evidence="2" id="KW-0812">Transmembrane</keyword>
<evidence type="ECO:0000313" key="3">
    <source>
        <dbReference type="EMBL" id="WCO67509.1"/>
    </source>
</evidence>
<proteinExistence type="predicted"/>
<feature type="transmembrane region" description="Helical" evidence="2">
    <location>
        <begin position="137"/>
        <end position="161"/>
    </location>
</feature>
<feature type="transmembrane region" description="Helical" evidence="2">
    <location>
        <begin position="173"/>
        <end position="192"/>
    </location>
</feature>
<feature type="region of interest" description="Disordered" evidence="1">
    <location>
        <begin position="1"/>
        <end position="30"/>
    </location>
</feature>
<feature type="transmembrane region" description="Helical" evidence="2">
    <location>
        <begin position="235"/>
        <end position="255"/>
    </location>
</feature>
<dbReference type="RefSeq" id="WP_272737030.1">
    <property type="nucleotide sequence ID" value="NZ_CP116942.1"/>
</dbReference>
<evidence type="ECO:0000313" key="4">
    <source>
        <dbReference type="Proteomes" id="UP001216390"/>
    </source>
</evidence>
<feature type="transmembrane region" description="Helical" evidence="2">
    <location>
        <begin position="315"/>
        <end position="333"/>
    </location>
</feature>
<reference evidence="3" key="1">
    <citation type="submission" date="2023-01" db="EMBL/GenBank/DDBJ databases">
        <title>The diversity of Class Acidimicrobiia in South China Sea sediment environments and the proposal of Iamia marina sp. nov., a novel species of the genus Iamia.</title>
        <authorList>
            <person name="He Y."/>
            <person name="Tian X."/>
        </authorList>
    </citation>
    <scope>NUCLEOTIDE SEQUENCE</scope>
    <source>
        <strain evidence="3">DSM 19957</strain>
    </source>
</reference>
<name>A0AAF0BWJ2_9ACTN</name>
<protein>
    <recommendedName>
        <fullName evidence="5">Dolichyl-phosphate-mannose-protein mannosyltransferase</fullName>
    </recommendedName>
</protein>
<evidence type="ECO:0000256" key="2">
    <source>
        <dbReference type="SAM" id="Phobius"/>
    </source>
</evidence>
<dbReference type="AlphaFoldDB" id="A0AAF0BWJ2"/>
<evidence type="ECO:0008006" key="5">
    <source>
        <dbReference type="Google" id="ProtNLM"/>
    </source>
</evidence>
<feature type="transmembrane region" description="Helical" evidence="2">
    <location>
        <begin position="285"/>
        <end position="303"/>
    </location>
</feature>
<organism evidence="3 4">
    <name type="scientific">Iamia majanohamensis</name>
    <dbReference type="NCBI Taxonomy" id="467976"/>
    <lineage>
        <taxon>Bacteria</taxon>
        <taxon>Bacillati</taxon>
        <taxon>Actinomycetota</taxon>
        <taxon>Acidimicrobiia</taxon>
        <taxon>Acidimicrobiales</taxon>
        <taxon>Iamiaceae</taxon>
        <taxon>Iamia</taxon>
    </lineage>
</organism>
<dbReference type="Proteomes" id="UP001216390">
    <property type="component" value="Chromosome"/>
</dbReference>
<feature type="transmembrane region" description="Helical" evidence="2">
    <location>
        <begin position="39"/>
        <end position="57"/>
    </location>
</feature>
<feature type="transmembrane region" description="Helical" evidence="2">
    <location>
        <begin position="108"/>
        <end position="125"/>
    </location>
</feature>
<keyword evidence="2" id="KW-1133">Transmembrane helix</keyword>